<accession>A0ABN3P2E8</accession>
<evidence type="ECO:0000313" key="1">
    <source>
        <dbReference type="EMBL" id="GAA2558207.1"/>
    </source>
</evidence>
<organism evidence="1 2">
    <name type="scientific">Streptomyces levis</name>
    <dbReference type="NCBI Taxonomy" id="285566"/>
    <lineage>
        <taxon>Bacteria</taxon>
        <taxon>Bacillati</taxon>
        <taxon>Actinomycetota</taxon>
        <taxon>Actinomycetes</taxon>
        <taxon>Kitasatosporales</taxon>
        <taxon>Streptomycetaceae</taxon>
        <taxon>Streptomyces</taxon>
    </lineage>
</organism>
<name>A0ABN3P2E8_9ACTN</name>
<protein>
    <submittedName>
        <fullName evidence="1">Uncharacterized protein</fullName>
    </submittedName>
</protein>
<keyword evidence="2" id="KW-1185">Reference proteome</keyword>
<dbReference type="EMBL" id="BAAATM010000027">
    <property type="protein sequence ID" value="GAA2558207.1"/>
    <property type="molecule type" value="Genomic_DNA"/>
</dbReference>
<proteinExistence type="predicted"/>
<gene>
    <name evidence="1" type="ORF">GCM10010423_70080</name>
</gene>
<comment type="caution">
    <text evidence="1">The sequence shown here is derived from an EMBL/GenBank/DDBJ whole genome shotgun (WGS) entry which is preliminary data.</text>
</comment>
<reference evidence="1 2" key="1">
    <citation type="journal article" date="2019" name="Int. J. Syst. Evol. Microbiol.">
        <title>The Global Catalogue of Microorganisms (GCM) 10K type strain sequencing project: providing services to taxonomists for standard genome sequencing and annotation.</title>
        <authorList>
            <consortium name="The Broad Institute Genomics Platform"/>
            <consortium name="The Broad Institute Genome Sequencing Center for Infectious Disease"/>
            <person name="Wu L."/>
            <person name="Ma J."/>
        </authorList>
    </citation>
    <scope>NUCLEOTIDE SEQUENCE [LARGE SCALE GENOMIC DNA]</scope>
    <source>
        <strain evidence="1 2">JCM 6924</strain>
    </source>
</reference>
<sequence>MSSTDAADVSRTAPWCGTGRWGTCLQRRGKGGAGSAFEIRPHRRFYAAKAVLDLEAPAEMTGKVAELAASFSGLFKAEL</sequence>
<dbReference type="Proteomes" id="UP001501095">
    <property type="component" value="Unassembled WGS sequence"/>
</dbReference>
<evidence type="ECO:0000313" key="2">
    <source>
        <dbReference type="Proteomes" id="UP001501095"/>
    </source>
</evidence>